<gene>
    <name evidence="3 5" type="primary">rpiA</name>
    <name evidence="5" type="ORF">D9V79_01270</name>
</gene>
<dbReference type="AlphaFoldDB" id="A0A4D6YJ13"/>
<dbReference type="Proteomes" id="UP000298636">
    <property type="component" value="Chromosome"/>
</dbReference>
<feature type="transmembrane region" description="Helical" evidence="4">
    <location>
        <begin position="12"/>
        <end position="35"/>
    </location>
</feature>
<evidence type="ECO:0000256" key="2">
    <source>
        <dbReference type="ARBA" id="ARBA00023235"/>
    </source>
</evidence>
<dbReference type="NCBIfam" id="TIGR00021">
    <property type="entry name" value="rpiA"/>
    <property type="match status" value="1"/>
</dbReference>
<dbReference type="NCBIfam" id="NF001924">
    <property type="entry name" value="PRK00702.1"/>
    <property type="match status" value="1"/>
</dbReference>
<dbReference type="PANTHER" id="PTHR11934:SF0">
    <property type="entry name" value="RIBOSE-5-PHOSPHATE ISOMERASE"/>
    <property type="match status" value="1"/>
</dbReference>
<feature type="binding site" evidence="3">
    <location>
        <begin position="93"/>
        <end position="96"/>
    </location>
    <ligand>
        <name>substrate</name>
    </ligand>
</feature>
<feature type="binding site" evidence="3">
    <location>
        <begin position="27"/>
        <end position="30"/>
    </location>
    <ligand>
        <name>substrate</name>
    </ligand>
</feature>
<dbReference type="CDD" id="cd01398">
    <property type="entry name" value="RPI_A"/>
    <property type="match status" value="1"/>
</dbReference>
<keyword evidence="4" id="KW-1133">Transmembrane helix</keyword>
<protein>
    <recommendedName>
        <fullName evidence="3">Ribose-5-phosphate isomerase A</fullName>
        <ecNumber evidence="3">5.3.1.6</ecNumber>
    </recommendedName>
    <alternativeName>
        <fullName evidence="3">Phosphoriboisomerase A</fullName>
        <shortName evidence="3">PRI</shortName>
    </alternativeName>
</protein>
<comment type="pathway">
    <text evidence="3">Carbohydrate degradation; pentose phosphate pathway; D-ribose 5-phosphate from D-ribulose 5-phosphate (non-oxidative stage): step 1/1.</text>
</comment>
<dbReference type="Pfam" id="PF06026">
    <property type="entry name" value="Rib_5-P_isom_A"/>
    <property type="match status" value="1"/>
</dbReference>
<evidence type="ECO:0000313" key="5">
    <source>
        <dbReference type="EMBL" id="QCI26421.1"/>
    </source>
</evidence>
<feature type="active site" description="Proton acceptor" evidence="3">
    <location>
        <position position="102"/>
    </location>
</feature>
<dbReference type="GO" id="GO:0006014">
    <property type="term" value="P:D-ribose metabolic process"/>
    <property type="evidence" value="ECO:0007669"/>
    <property type="project" value="TreeGrafter"/>
</dbReference>
<reference evidence="5 6" key="1">
    <citation type="submission" date="2018-10" db="EMBL/GenBank/DDBJ databases">
        <title>Comparative functional genomics of the obligate endosymbiont Buchnera aphidicola.</title>
        <authorList>
            <person name="Chong R.A."/>
        </authorList>
    </citation>
    <scope>NUCLEOTIDE SEQUENCE [LARGE SCALE GENOMIC DNA]</scope>
    <source>
        <strain evidence="5 6">Ssp</strain>
    </source>
</reference>
<dbReference type="EMBL" id="CP032998">
    <property type="protein sequence ID" value="QCI26421.1"/>
    <property type="molecule type" value="Genomic_DNA"/>
</dbReference>
<name>A0A4D6YJ13_9GAMM</name>
<dbReference type="FunFam" id="3.40.50.1360:FF:000001">
    <property type="entry name" value="Ribose-5-phosphate isomerase A"/>
    <property type="match status" value="1"/>
</dbReference>
<organism evidence="5 6">
    <name type="scientific">Buchnera aphidicola</name>
    <name type="common">Stegophylla sp.</name>
    <dbReference type="NCBI Taxonomy" id="2315800"/>
    <lineage>
        <taxon>Bacteria</taxon>
        <taxon>Pseudomonadati</taxon>
        <taxon>Pseudomonadota</taxon>
        <taxon>Gammaproteobacteria</taxon>
        <taxon>Enterobacterales</taxon>
        <taxon>Erwiniaceae</taxon>
        <taxon>Buchnera</taxon>
    </lineage>
</organism>
<sequence>MCSQYKKHAAIAALNYVSFDLVVGIGSGSTISYFIQVLSTVKNRLIGVISSSNNTTFFLRQYGIRVCDINTIFSPIIYIDSVDEINNNLESVKGGGAALTKEKIIASISKKFICIIDQSKQVHTLGFFPVPLEIIPISYSYIKQEIIKLGGVVKYRYGIVTDNGNIVVDIYNLNLECPILIENKINSLPGVVTVGLFTYRKPDVIVIGTKYGVKIL</sequence>
<dbReference type="GO" id="GO:0004751">
    <property type="term" value="F:ribose-5-phosphate isomerase activity"/>
    <property type="evidence" value="ECO:0007669"/>
    <property type="project" value="UniProtKB-UniRule"/>
</dbReference>
<dbReference type="Gene3D" id="3.40.50.1360">
    <property type="match status" value="1"/>
</dbReference>
<dbReference type="GO" id="GO:0005829">
    <property type="term" value="C:cytosol"/>
    <property type="evidence" value="ECO:0007669"/>
    <property type="project" value="TreeGrafter"/>
</dbReference>
<dbReference type="EC" id="5.3.1.6" evidence="3"/>
<dbReference type="PANTHER" id="PTHR11934">
    <property type="entry name" value="RIBOSE-5-PHOSPHATE ISOMERASE"/>
    <property type="match status" value="1"/>
</dbReference>
<dbReference type="UniPathway" id="UPA00115">
    <property type="reaction ID" value="UER00412"/>
</dbReference>
<evidence type="ECO:0000256" key="3">
    <source>
        <dbReference type="HAMAP-Rule" id="MF_00170"/>
    </source>
</evidence>
<dbReference type="InterPro" id="IPR037171">
    <property type="entry name" value="NagB/RpiA_transferase-like"/>
</dbReference>
<keyword evidence="2 3" id="KW-0413">Isomerase</keyword>
<evidence type="ECO:0000313" key="6">
    <source>
        <dbReference type="Proteomes" id="UP000298636"/>
    </source>
</evidence>
<accession>A0A4D6YJ13</accession>
<dbReference type="InterPro" id="IPR020672">
    <property type="entry name" value="Ribose5P_isomerase_typA_subgr"/>
</dbReference>
<evidence type="ECO:0000256" key="4">
    <source>
        <dbReference type="SAM" id="Phobius"/>
    </source>
</evidence>
<keyword evidence="6" id="KW-1185">Reference proteome</keyword>
<comment type="function">
    <text evidence="3">Catalyzes the reversible conversion of ribose-5-phosphate to ribulose 5-phosphate.</text>
</comment>
<keyword evidence="4" id="KW-0472">Membrane</keyword>
<dbReference type="SUPFAM" id="SSF75445">
    <property type="entry name" value="D-ribose-5-phosphate isomerase (RpiA), lid domain"/>
    <property type="match status" value="1"/>
</dbReference>
<feature type="binding site" evidence="3">
    <location>
        <begin position="80"/>
        <end position="83"/>
    </location>
    <ligand>
        <name>substrate</name>
    </ligand>
</feature>
<dbReference type="GO" id="GO:0009052">
    <property type="term" value="P:pentose-phosphate shunt, non-oxidative branch"/>
    <property type="evidence" value="ECO:0007669"/>
    <property type="project" value="UniProtKB-UniRule"/>
</dbReference>
<dbReference type="SUPFAM" id="SSF100950">
    <property type="entry name" value="NagB/RpiA/CoA transferase-like"/>
    <property type="match status" value="1"/>
</dbReference>
<dbReference type="Gene3D" id="3.30.70.260">
    <property type="match status" value="1"/>
</dbReference>
<keyword evidence="4" id="KW-0812">Transmembrane</keyword>
<feature type="binding site" evidence="3">
    <location>
        <position position="120"/>
    </location>
    <ligand>
        <name>substrate</name>
    </ligand>
</feature>
<dbReference type="OrthoDB" id="5870696at2"/>
<comment type="subunit">
    <text evidence="3">Homodimer.</text>
</comment>
<proteinExistence type="inferred from homology"/>
<comment type="catalytic activity">
    <reaction evidence="1 3">
        <text>aldehydo-D-ribose 5-phosphate = D-ribulose 5-phosphate</text>
        <dbReference type="Rhea" id="RHEA:14657"/>
        <dbReference type="ChEBI" id="CHEBI:58121"/>
        <dbReference type="ChEBI" id="CHEBI:58273"/>
        <dbReference type="EC" id="5.3.1.6"/>
    </reaction>
</comment>
<comment type="similarity">
    <text evidence="3">Belongs to the ribose 5-phosphate isomerase family.</text>
</comment>
<dbReference type="InterPro" id="IPR004788">
    <property type="entry name" value="Ribose5P_isomerase_type_A"/>
</dbReference>
<dbReference type="HAMAP" id="MF_00170">
    <property type="entry name" value="Rib_5P_isom_A"/>
    <property type="match status" value="1"/>
</dbReference>
<evidence type="ECO:0000256" key="1">
    <source>
        <dbReference type="ARBA" id="ARBA00001713"/>
    </source>
</evidence>